<proteinExistence type="predicted"/>
<dbReference type="EMBL" id="CP069032">
    <property type="protein sequence ID" value="QRC99861.1"/>
    <property type="molecule type" value="Genomic_DNA"/>
</dbReference>
<accession>A0A7U2F7D4</accession>
<evidence type="ECO:0000313" key="2">
    <source>
        <dbReference type="Proteomes" id="UP000663193"/>
    </source>
</evidence>
<name>A0A7U2F7D4_PHANO</name>
<reference evidence="2" key="1">
    <citation type="journal article" date="2021" name="BMC Genomics">
        <title>Chromosome-level genome assembly and manually-curated proteome of model necrotroph Parastagonospora nodorum Sn15 reveals a genome-wide trove of candidate effector homologs, and redundancy of virulence-related functions within an accessory chromosome.</title>
        <authorList>
            <person name="Bertazzoni S."/>
            <person name="Jones D.A.B."/>
            <person name="Phan H.T."/>
            <person name="Tan K.-C."/>
            <person name="Hane J.K."/>
        </authorList>
    </citation>
    <scope>NUCLEOTIDE SEQUENCE [LARGE SCALE GENOMIC DNA]</scope>
    <source>
        <strain evidence="2">SN15 / ATCC MYA-4574 / FGSC 10173)</strain>
    </source>
</reference>
<protein>
    <submittedName>
        <fullName evidence="1">Uncharacterized protein</fullName>
    </submittedName>
</protein>
<sequence length="162" mass="18336">MDTNNFWEFFFGLSLACIALRGVSCFLPSAACFFGYQHTFSSVFKHLVSDLVIRGLCMKVCCSKRVDGWMGFGSLPLVSFASVYVVMREIPFFMNNVATNNFVPWCPVNCDSLWLSTDTALLEYDWMGQLLRVVYACCWTVPLTPHISLLPARHVHASKPKE</sequence>
<gene>
    <name evidence="1" type="ORF">JI435_414140</name>
</gene>
<dbReference type="AlphaFoldDB" id="A0A7U2F7D4"/>
<organism evidence="1 2">
    <name type="scientific">Phaeosphaeria nodorum (strain SN15 / ATCC MYA-4574 / FGSC 10173)</name>
    <name type="common">Glume blotch fungus</name>
    <name type="synonym">Parastagonospora nodorum</name>
    <dbReference type="NCBI Taxonomy" id="321614"/>
    <lineage>
        <taxon>Eukaryota</taxon>
        <taxon>Fungi</taxon>
        <taxon>Dikarya</taxon>
        <taxon>Ascomycota</taxon>
        <taxon>Pezizomycotina</taxon>
        <taxon>Dothideomycetes</taxon>
        <taxon>Pleosporomycetidae</taxon>
        <taxon>Pleosporales</taxon>
        <taxon>Pleosporineae</taxon>
        <taxon>Phaeosphaeriaceae</taxon>
        <taxon>Parastagonospora</taxon>
    </lineage>
</organism>
<dbReference type="VEuPathDB" id="FungiDB:JI435_414140"/>
<dbReference type="Proteomes" id="UP000663193">
    <property type="component" value="Chromosome 10"/>
</dbReference>
<evidence type="ECO:0000313" key="1">
    <source>
        <dbReference type="EMBL" id="QRC99861.1"/>
    </source>
</evidence>
<keyword evidence="2" id="KW-1185">Reference proteome</keyword>